<keyword evidence="6 9" id="KW-0029">Amino-acid transport</keyword>
<accession>A0A192H0Q7</accession>
<feature type="transmembrane region" description="Helical" evidence="9">
    <location>
        <begin position="248"/>
        <end position="267"/>
    </location>
</feature>
<comment type="similarity">
    <text evidence="2 9">Belongs to the branched chain amino acid transporter family.</text>
</comment>
<organism evidence="10 11">
    <name type="scientific">Loigolactobacillus backii</name>
    <dbReference type="NCBI Taxonomy" id="375175"/>
    <lineage>
        <taxon>Bacteria</taxon>
        <taxon>Bacillati</taxon>
        <taxon>Bacillota</taxon>
        <taxon>Bacilli</taxon>
        <taxon>Lactobacillales</taxon>
        <taxon>Lactobacillaceae</taxon>
        <taxon>Loigolactobacillus</taxon>
    </lineage>
</organism>
<dbReference type="RefSeq" id="WP_068279730.1">
    <property type="nucleotide sequence ID" value="NZ_CP014873.1"/>
</dbReference>
<dbReference type="NCBIfam" id="TIGR00796">
    <property type="entry name" value="livcs"/>
    <property type="match status" value="1"/>
</dbReference>
<evidence type="ECO:0000256" key="5">
    <source>
        <dbReference type="ARBA" id="ARBA00022692"/>
    </source>
</evidence>
<dbReference type="EMBL" id="CP014873">
    <property type="protein sequence ID" value="ANK61541.1"/>
    <property type="molecule type" value="Genomic_DNA"/>
</dbReference>
<name>A0A192H0Q7_9LACO</name>
<keyword evidence="4" id="KW-1003">Cell membrane</keyword>
<feature type="transmembrane region" description="Helical" evidence="9">
    <location>
        <begin position="356"/>
        <end position="375"/>
    </location>
</feature>
<gene>
    <name evidence="10" type="ORF">AYR53_01430</name>
</gene>
<evidence type="ECO:0000256" key="8">
    <source>
        <dbReference type="ARBA" id="ARBA00023136"/>
    </source>
</evidence>
<comment type="subcellular location">
    <subcellularLocation>
        <location evidence="1 9">Cell membrane</location>
        <topology evidence="1 9">Multi-pass membrane protein</topology>
    </subcellularLocation>
</comment>
<keyword evidence="7 9" id="KW-1133">Transmembrane helix</keyword>
<dbReference type="GO" id="GO:0005886">
    <property type="term" value="C:plasma membrane"/>
    <property type="evidence" value="ECO:0007669"/>
    <property type="project" value="UniProtKB-SubCell"/>
</dbReference>
<dbReference type="Proteomes" id="UP000078582">
    <property type="component" value="Chromosome"/>
</dbReference>
<feature type="transmembrane region" description="Helical" evidence="9">
    <location>
        <begin position="291"/>
        <end position="313"/>
    </location>
</feature>
<evidence type="ECO:0000256" key="7">
    <source>
        <dbReference type="ARBA" id="ARBA00022989"/>
    </source>
</evidence>
<dbReference type="GO" id="GO:0005304">
    <property type="term" value="F:L-valine transmembrane transporter activity"/>
    <property type="evidence" value="ECO:0007669"/>
    <property type="project" value="TreeGrafter"/>
</dbReference>
<keyword evidence="3 9" id="KW-0813">Transport</keyword>
<evidence type="ECO:0000256" key="1">
    <source>
        <dbReference type="ARBA" id="ARBA00004651"/>
    </source>
</evidence>
<keyword evidence="11" id="KW-1185">Reference proteome</keyword>
<evidence type="ECO:0000313" key="10">
    <source>
        <dbReference type="EMBL" id="ANK61541.1"/>
    </source>
</evidence>
<dbReference type="GO" id="GO:0015190">
    <property type="term" value="F:L-leucine transmembrane transporter activity"/>
    <property type="evidence" value="ECO:0007669"/>
    <property type="project" value="TreeGrafter"/>
</dbReference>
<dbReference type="PANTHER" id="PTHR30588:SF0">
    <property type="entry name" value="BRANCHED-CHAIN AMINO ACID PERMEASE BRNQ"/>
    <property type="match status" value="1"/>
</dbReference>
<feature type="transmembrane region" description="Helical" evidence="9">
    <location>
        <begin position="431"/>
        <end position="448"/>
    </location>
</feature>
<evidence type="ECO:0000313" key="11">
    <source>
        <dbReference type="Proteomes" id="UP000078582"/>
    </source>
</evidence>
<feature type="transmembrane region" description="Helical" evidence="9">
    <location>
        <begin position="325"/>
        <end position="350"/>
    </location>
</feature>
<dbReference type="InterPro" id="IPR004685">
    <property type="entry name" value="Brnchd-chn_aa_trnsp_Livcs"/>
</dbReference>
<dbReference type="Pfam" id="PF05525">
    <property type="entry name" value="Branch_AA_trans"/>
    <property type="match status" value="1"/>
</dbReference>
<feature type="transmembrane region" description="Helical" evidence="9">
    <location>
        <begin position="157"/>
        <end position="176"/>
    </location>
</feature>
<comment type="function">
    <text evidence="9">Component of the transport system for branched-chain amino acids.</text>
</comment>
<feature type="transmembrane region" description="Helical" evidence="9">
    <location>
        <begin position="87"/>
        <end position="106"/>
    </location>
</feature>
<dbReference type="STRING" id="375175.AYR53_01430"/>
<dbReference type="GO" id="GO:0015188">
    <property type="term" value="F:L-isoleucine transmembrane transporter activity"/>
    <property type="evidence" value="ECO:0007669"/>
    <property type="project" value="TreeGrafter"/>
</dbReference>
<sequence>MELEQKERRLTWKNYLMIGSMLFGMFFGAGNLIFPLHLGQLAGNHWGLATIGFLLSGTLLPLLSIIAISITRSEGIYDVARPIGKHYALIFLILVHATLGPLFATPRTATVPFELGIAPHIPADQTSLYLAIYSAIFFLITYRLSSRQSRIIDVIGRLLNPLFLVLLAIIFLFAFLSPMGQASHATATTAYTHGALTNGFLQGYNTMDALAGLAFGVTVVTSIKLLGTHKPKNIALATAKSGALSMGIEALIYLALILIGATSLNQFKLSANGGIVFAQIANHYMGAVGDAILATLATVTCITTAMGLVTAFAQDFHKHFPKISYLAFLRFTCGISFLIANIGLTQIIAWSTPVLMFLYPLAITLIILAILSPLFKQSSFVYRVTTIFTLIPAIFDMIHALPPLLAQTAFARSMTAFATHYLPLFKLGFDWIPFAAVGFLIGIGGYTLRNISLNWHLNRQNLTDENDTDH</sequence>
<evidence type="ECO:0000256" key="4">
    <source>
        <dbReference type="ARBA" id="ARBA00022475"/>
    </source>
</evidence>
<dbReference type="OrthoDB" id="9783920at2"/>
<keyword evidence="8 9" id="KW-0472">Membrane</keyword>
<reference evidence="10 11" key="1">
    <citation type="submission" date="2016-03" db="EMBL/GenBank/DDBJ databases">
        <title>Pediococcus and Lactobacillus from brewery environment - whole genome sequencing and assembly.</title>
        <authorList>
            <person name="Behr J."/>
            <person name="Geissler A.J."/>
            <person name="Vogel R.F."/>
        </authorList>
    </citation>
    <scope>NUCLEOTIDE SEQUENCE [LARGE SCALE GENOMIC DNA]</scope>
    <source>
        <strain evidence="10 11">TMW 1.1989</strain>
    </source>
</reference>
<feature type="transmembrane region" description="Helical" evidence="9">
    <location>
        <begin position="209"/>
        <end position="227"/>
    </location>
</feature>
<proteinExistence type="inferred from homology"/>
<feature type="transmembrane region" description="Helical" evidence="9">
    <location>
        <begin position="126"/>
        <end position="145"/>
    </location>
</feature>
<feature type="transmembrane region" description="Helical" evidence="9">
    <location>
        <begin position="46"/>
        <end position="66"/>
    </location>
</feature>
<dbReference type="AlphaFoldDB" id="A0A192H0Q7"/>
<evidence type="ECO:0000256" key="9">
    <source>
        <dbReference type="RuleBase" id="RU362122"/>
    </source>
</evidence>
<dbReference type="PANTHER" id="PTHR30588">
    <property type="entry name" value="BRANCHED-CHAIN AMINO ACID TRANSPORT SYSTEM 2 CARRIER PROTEIN"/>
    <property type="match status" value="1"/>
</dbReference>
<feature type="transmembrane region" description="Helical" evidence="9">
    <location>
        <begin position="387"/>
        <end position="411"/>
    </location>
</feature>
<keyword evidence="5 9" id="KW-0812">Transmembrane</keyword>
<evidence type="ECO:0000256" key="6">
    <source>
        <dbReference type="ARBA" id="ARBA00022970"/>
    </source>
</evidence>
<evidence type="ECO:0000256" key="3">
    <source>
        <dbReference type="ARBA" id="ARBA00022448"/>
    </source>
</evidence>
<feature type="transmembrane region" description="Helical" evidence="9">
    <location>
        <begin position="12"/>
        <end position="34"/>
    </location>
</feature>
<dbReference type="GO" id="GO:0015820">
    <property type="term" value="P:L-leucine transport"/>
    <property type="evidence" value="ECO:0007669"/>
    <property type="project" value="TreeGrafter"/>
</dbReference>
<protein>
    <recommendedName>
        <fullName evidence="9">Branched-chain amino acid transport system carrier protein</fullName>
    </recommendedName>
</protein>
<dbReference type="GeneID" id="42980898"/>
<evidence type="ECO:0000256" key="2">
    <source>
        <dbReference type="ARBA" id="ARBA00008540"/>
    </source>
</evidence>
<dbReference type="GO" id="GO:0015818">
    <property type="term" value="P:isoleucine transport"/>
    <property type="evidence" value="ECO:0007669"/>
    <property type="project" value="TreeGrafter"/>
</dbReference>